<feature type="transmembrane region" description="Helical" evidence="1">
    <location>
        <begin position="361"/>
        <end position="381"/>
    </location>
</feature>
<dbReference type="EMBL" id="AGEJ01000007">
    <property type="protein sequence ID" value="EMD17369.1"/>
    <property type="molecule type" value="Genomic_DNA"/>
</dbReference>
<feature type="transmembrane region" description="Helical" evidence="1">
    <location>
        <begin position="12"/>
        <end position="33"/>
    </location>
</feature>
<keyword evidence="3" id="KW-1185">Reference proteome</keyword>
<accession>M2PP77</accession>
<feature type="transmembrane region" description="Helical" evidence="1">
    <location>
        <begin position="133"/>
        <end position="149"/>
    </location>
</feature>
<dbReference type="AlphaFoldDB" id="M2PP77"/>
<evidence type="ECO:0000256" key="1">
    <source>
        <dbReference type="SAM" id="Phobius"/>
    </source>
</evidence>
<organism evidence="2 3">
    <name type="scientific">Eggerthia catenaformis OT 569 = DSM 20559</name>
    <dbReference type="NCBI Taxonomy" id="999415"/>
    <lineage>
        <taxon>Bacteria</taxon>
        <taxon>Bacillati</taxon>
        <taxon>Bacillota</taxon>
        <taxon>Erysipelotrichia</taxon>
        <taxon>Erysipelotrichales</taxon>
        <taxon>Coprobacillaceae</taxon>
        <taxon>Eggerthia</taxon>
    </lineage>
</organism>
<feature type="transmembrane region" description="Helical" evidence="1">
    <location>
        <begin position="104"/>
        <end position="121"/>
    </location>
</feature>
<dbReference type="eggNOG" id="ENOG50331J5">
    <property type="taxonomic scope" value="Bacteria"/>
</dbReference>
<dbReference type="Proteomes" id="UP000011758">
    <property type="component" value="Unassembled WGS sequence"/>
</dbReference>
<feature type="transmembrane region" description="Helical" evidence="1">
    <location>
        <begin position="156"/>
        <end position="172"/>
    </location>
</feature>
<feature type="transmembrane region" description="Helical" evidence="1">
    <location>
        <begin position="77"/>
        <end position="97"/>
    </location>
</feature>
<feature type="transmembrane region" description="Helical" evidence="1">
    <location>
        <begin position="338"/>
        <end position="355"/>
    </location>
</feature>
<comment type="caution">
    <text evidence="2">The sequence shown here is derived from an EMBL/GenBank/DDBJ whole genome shotgun (WGS) entry which is preliminary data.</text>
</comment>
<dbReference type="OrthoDB" id="2066989at2"/>
<keyword evidence="1" id="KW-0812">Transmembrane</keyword>
<evidence type="ECO:0000313" key="3">
    <source>
        <dbReference type="Proteomes" id="UP000011758"/>
    </source>
</evidence>
<reference evidence="2 3" key="1">
    <citation type="submission" date="2013-02" db="EMBL/GenBank/DDBJ databases">
        <title>The Genome Sequence of Lactobacillus catenaformis F0143.</title>
        <authorList>
            <consortium name="The Broad Institute Genome Sequencing Platform"/>
            <person name="Earl A."/>
            <person name="Ward D."/>
            <person name="Feldgarden M."/>
            <person name="Gevers D."/>
            <person name="Izard J."/>
            <person name="Blanton J.M."/>
            <person name="Mathney J."/>
            <person name="Dewhirst F.E."/>
            <person name="Young S.K."/>
            <person name="Zeng Q."/>
            <person name="Gargeya S."/>
            <person name="Fitzgerald M."/>
            <person name="Haas B."/>
            <person name="Abouelleil A."/>
            <person name="Alvarado L."/>
            <person name="Arachchi H.M."/>
            <person name="Berlin A."/>
            <person name="Chapman S.B."/>
            <person name="Gearin G."/>
            <person name="Goldberg J."/>
            <person name="Griggs A."/>
            <person name="Gujja S."/>
            <person name="Hansen M."/>
            <person name="Heiman D."/>
            <person name="Howarth C."/>
            <person name="Larimer J."/>
            <person name="Lui A."/>
            <person name="MacDonald P.J.P."/>
            <person name="McCowen C."/>
            <person name="Montmayeur A."/>
            <person name="Murphy C."/>
            <person name="Neiman D."/>
            <person name="Pearson M."/>
            <person name="Priest M."/>
            <person name="Roberts A."/>
            <person name="Saif S."/>
            <person name="Shea T."/>
            <person name="Sisk P."/>
            <person name="Stolte C."/>
            <person name="Sykes S."/>
            <person name="Wortman J."/>
            <person name="Nusbaum C."/>
            <person name="Birren B."/>
        </authorList>
    </citation>
    <scope>NUCLEOTIDE SEQUENCE [LARGE SCALE GENOMIC DNA]</scope>
    <source>
        <strain evidence="2 3">OT 569</strain>
    </source>
</reference>
<feature type="transmembrane region" description="Helical" evidence="1">
    <location>
        <begin position="202"/>
        <end position="219"/>
    </location>
</feature>
<dbReference type="STRING" id="999415.HMPREF9943_00370"/>
<sequence>MKIFHKIEKKYFIILGICVVFFLGYLLLGRIFYEENDDFALNLIANGTYTPHSEYLVFNNIIYGYILKILYKITGRVNWYLFVMLFMNFVSITLLCLMVSKKTILPISIGLTVFINILLDYDFYNCLQFTKNAALYSMIGFLILYFVMIEDISKKMIPIGIILMILGALVRFDSFKAVLPFGLCLLIVEMFGSPIKKYLKKLIPLGISLLMIFSFQMFHEYFYNSQPEWNYALQYNHQRSLLLDYGVPPYEENKKLYKSLDIELLDLNMLKSWAYSDFDKFTLKRLEMINNNKKAVSYDLSLITKSFSNIYAAIRNHLLPAMWLIGLLVLLFLDTKSCFLYLLLSGVICAEYILLSSVNRVIWRVVYMIWLSFFIIFYPFILNRYSKKINDLSFDKTYKKYVYYVIILCLLVSNGLNLLSNTFNDKDLGKDYFLFFHNIKQQKDKVYVADALTFGCIAPATKIYRINRRYKDVYRNTLFLGGWSVPSPLNNRIDKSILKNPVKSLIKSDVYFACNSGSKDTILKYLQKEYSKKVKIKYIETIENIQIWKYYID</sequence>
<feature type="transmembrane region" description="Helical" evidence="1">
    <location>
        <begin position="310"/>
        <end position="333"/>
    </location>
</feature>
<name>M2PP77_9FIRM</name>
<proteinExistence type="predicted"/>
<protein>
    <recommendedName>
        <fullName evidence="4">Glycosyltransferase RgtA/B/C/D-like domain-containing protein</fullName>
    </recommendedName>
</protein>
<evidence type="ECO:0000313" key="2">
    <source>
        <dbReference type="EMBL" id="EMD17369.1"/>
    </source>
</evidence>
<gene>
    <name evidence="2" type="ORF">HMPREF9943_00370</name>
</gene>
<keyword evidence="1" id="KW-0472">Membrane</keyword>
<feature type="transmembrane region" description="Helical" evidence="1">
    <location>
        <begin position="401"/>
        <end position="419"/>
    </location>
</feature>
<dbReference type="RefSeq" id="WP_004801524.1">
    <property type="nucleotide sequence ID" value="NZ_KB446646.1"/>
</dbReference>
<evidence type="ECO:0008006" key="4">
    <source>
        <dbReference type="Google" id="ProtNLM"/>
    </source>
</evidence>
<dbReference type="BioCyc" id="ECAT999415-HMP:GTTI-380-MONOMER"/>
<keyword evidence="1" id="KW-1133">Transmembrane helix</keyword>